<evidence type="ECO:0000313" key="2">
    <source>
        <dbReference type="Proteomes" id="UP000323502"/>
    </source>
</evidence>
<gene>
    <name evidence="1" type="ORF">SAMN05216557_102564</name>
</gene>
<accession>A0A1G7JAX8</accession>
<dbReference type="Proteomes" id="UP000323502">
    <property type="component" value="Unassembled WGS sequence"/>
</dbReference>
<evidence type="ECO:0000313" key="1">
    <source>
        <dbReference type="EMBL" id="SDF22036.1"/>
    </source>
</evidence>
<sequence length="86" mass="8708">MKSPDPHQAMQRVKVGMIGLAAVVLLIALASTILASLSRDQPAGVAAQPDIAANVAAGNETALPNEPLAELGISPSVNAQVAVDDR</sequence>
<keyword evidence="2" id="KW-1185">Reference proteome</keyword>
<protein>
    <submittedName>
        <fullName evidence="1">Uncharacterized protein</fullName>
    </submittedName>
</protein>
<dbReference type="AlphaFoldDB" id="A0A1G7JAX8"/>
<dbReference type="RefSeq" id="WP_413062033.1">
    <property type="nucleotide sequence ID" value="NZ_CP178397.1"/>
</dbReference>
<name>A0A1G7JAX8_9SPHN</name>
<dbReference type="EMBL" id="FNBI01000002">
    <property type="protein sequence ID" value="SDF22036.1"/>
    <property type="molecule type" value="Genomic_DNA"/>
</dbReference>
<reference evidence="1 2" key="1">
    <citation type="submission" date="2016-10" db="EMBL/GenBank/DDBJ databases">
        <authorList>
            <person name="Varghese N."/>
            <person name="Submissions S."/>
        </authorList>
    </citation>
    <scope>NUCLEOTIDE SEQUENCE [LARGE SCALE GENOMIC DNA]</scope>
    <source>
        <strain evidence="1 2">S7-754</strain>
    </source>
</reference>
<proteinExistence type="predicted"/>
<organism evidence="1 2">
    <name type="scientific">Sphingomonas carotinifaciens</name>
    <dbReference type="NCBI Taxonomy" id="1166323"/>
    <lineage>
        <taxon>Bacteria</taxon>
        <taxon>Pseudomonadati</taxon>
        <taxon>Pseudomonadota</taxon>
        <taxon>Alphaproteobacteria</taxon>
        <taxon>Sphingomonadales</taxon>
        <taxon>Sphingomonadaceae</taxon>
        <taxon>Sphingomonas</taxon>
    </lineage>
</organism>